<evidence type="ECO:0000313" key="6">
    <source>
        <dbReference type="EMBL" id="KAF2795800.1"/>
    </source>
</evidence>
<dbReference type="AlphaFoldDB" id="A0A6A6XGV5"/>
<dbReference type="EMBL" id="MU001848">
    <property type="protein sequence ID" value="KAF2795800.1"/>
    <property type="molecule type" value="Genomic_DNA"/>
</dbReference>
<dbReference type="Proteomes" id="UP000799757">
    <property type="component" value="Unassembled WGS sequence"/>
</dbReference>
<dbReference type="GO" id="GO:0016042">
    <property type="term" value="P:lipid catabolic process"/>
    <property type="evidence" value="ECO:0007669"/>
    <property type="project" value="UniProtKB-KW"/>
</dbReference>
<dbReference type="PANTHER" id="PTHR10272">
    <property type="entry name" value="PLATELET-ACTIVATING FACTOR ACETYLHYDROLASE"/>
    <property type="match status" value="1"/>
</dbReference>
<evidence type="ECO:0000256" key="1">
    <source>
        <dbReference type="ARBA" id="ARBA00013201"/>
    </source>
</evidence>
<evidence type="ECO:0000256" key="4">
    <source>
        <dbReference type="ARBA" id="ARBA00023098"/>
    </source>
</evidence>
<dbReference type="GO" id="GO:0003847">
    <property type="term" value="F:1-alkyl-2-acetylglycerophosphocholine esterase activity"/>
    <property type="evidence" value="ECO:0007669"/>
    <property type="project" value="UniProtKB-EC"/>
</dbReference>
<dbReference type="OrthoDB" id="2363873at2759"/>
<dbReference type="EC" id="3.1.1.47" evidence="1"/>
<evidence type="ECO:0000256" key="3">
    <source>
        <dbReference type="ARBA" id="ARBA00022963"/>
    </source>
</evidence>
<keyword evidence="3" id="KW-0442">Lipid degradation</keyword>
<accession>A0A6A6XGV5</accession>
<evidence type="ECO:0000256" key="2">
    <source>
        <dbReference type="ARBA" id="ARBA00022801"/>
    </source>
</evidence>
<feature type="chain" id="PRO_5025635756" description="1-alkyl-2-acetylglycerophosphocholine esterase" evidence="5">
    <location>
        <begin position="19"/>
        <end position="378"/>
    </location>
</feature>
<keyword evidence="5" id="KW-0732">Signal</keyword>
<dbReference type="PANTHER" id="PTHR10272:SF14">
    <property type="entry name" value="PAF ACETYLHYDROLASE FAMILY PROTEIN"/>
    <property type="match status" value="1"/>
</dbReference>
<evidence type="ECO:0000313" key="7">
    <source>
        <dbReference type="Proteomes" id="UP000799757"/>
    </source>
</evidence>
<reference evidence="6" key="1">
    <citation type="journal article" date="2020" name="Stud. Mycol.">
        <title>101 Dothideomycetes genomes: a test case for predicting lifestyles and emergence of pathogens.</title>
        <authorList>
            <person name="Haridas S."/>
            <person name="Albert R."/>
            <person name="Binder M."/>
            <person name="Bloem J."/>
            <person name="Labutti K."/>
            <person name="Salamov A."/>
            <person name="Andreopoulos B."/>
            <person name="Baker S."/>
            <person name="Barry K."/>
            <person name="Bills G."/>
            <person name="Bluhm B."/>
            <person name="Cannon C."/>
            <person name="Castanera R."/>
            <person name="Culley D."/>
            <person name="Daum C."/>
            <person name="Ezra D."/>
            <person name="Gonzalez J."/>
            <person name="Henrissat B."/>
            <person name="Kuo A."/>
            <person name="Liang C."/>
            <person name="Lipzen A."/>
            <person name="Lutzoni F."/>
            <person name="Magnuson J."/>
            <person name="Mondo S."/>
            <person name="Nolan M."/>
            <person name="Ohm R."/>
            <person name="Pangilinan J."/>
            <person name="Park H.-J."/>
            <person name="Ramirez L."/>
            <person name="Alfaro M."/>
            <person name="Sun H."/>
            <person name="Tritt A."/>
            <person name="Yoshinaga Y."/>
            <person name="Zwiers L.-H."/>
            <person name="Turgeon B."/>
            <person name="Goodwin S."/>
            <person name="Spatafora J."/>
            <person name="Crous P."/>
            <person name="Grigoriev I."/>
        </authorList>
    </citation>
    <scope>NUCLEOTIDE SEQUENCE</scope>
    <source>
        <strain evidence="6">CBS 109.77</strain>
    </source>
</reference>
<organism evidence="6 7">
    <name type="scientific">Melanomma pulvis-pyrius CBS 109.77</name>
    <dbReference type="NCBI Taxonomy" id="1314802"/>
    <lineage>
        <taxon>Eukaryota</taxon>
        <taxon>Fungi</taxon>
        <taxon>Dikarya</taxon>
        <taxon>Ascomycota</taxon>
        <taxon>Pezizomycotina</taxon>
        <taxon>Dothideomycetes</taxon>
        <taxon>Pleosporomycetidae</taxon>
        <taxon>Pleosporales</taxon>
        <taxon>Melanommataceae</taxon>
        <taxon>Melanomma</taxon>
    </lineage>
</organism>
<evidence type="ECO:0000256" key="5">
    <source>
        <dbReference type="SAM" id="SignalP"/>
    </source>
</evidence>
<name>A0A6A6XGV5_9PLEO</name>
<dbReference type="SUPFAM" id="SSF53474">
    <property type="entry name" value="alpha/beta-Hydrolases"/>
    <property type="match status" value="1"/>
</dbReference>
<feature type="signal peptide" evidence="5">
    <location>
        <begin position="1"/>
        <end position="18"/>
    </location>
</feature>
<dbReference type="InterPro" id="IPR029058">
    <property type="entry name" value="AB_hydrolase_fold"/>
</dbReference>
<proteinExistence type="predicted"/>
<protein>
    <recommendedName>
        <fullName evidence="1">1-alkyl-2-acetylglycerophosphocholine esterase</fullName>
        <ecNumber evidence="1">3.1.1.47</ecNumber>
    </recommendedName>
</protein>
<dbReference type="Gene3D" id="3.40.50.1820">
    <property type="entry name" value="alpha/beta hydrolase"/>
    <property type="match status" value="1"/>
</dbReference>
<gene>
    <name evidence="6" type="ORF">K505DRAFT_272685</name>
</gene>
<keyword evidence="2" id="KW-0378">Hydrolase</keyword>
<keyword evidence="7" id="KW-1185">Reference proteome</keyword>
<keyword evidence="4" id="KW-0443">Lipid metabolism</keyword>
<sequence length="378" mass="40798">MRTSQLALLCAISVVALQDDNRLMLPSPLGKYRVGKTQHIFNHITPHDPVAPLKWNGTGRFLLASIYYPTESPHEEGNTLQYLDRPLAEYLETRYRLESGILSKIWTPILWNAAPLPGPAGQNPLPTVLFGAGASNPCVENTMLSMDLASAGYPVVCIDHPGEAPHLQLPNGDNIPGIPFDETWDAAYKVYTNRIPDLTALLDFYPRLVAARAWPFNTSSYVSVGHSIGGDAAVAALAYERGLLGGVNLDGAMVGDNLTDVGNTFMFLGADGHTAESDGSWAGFLGRQSGDWQVLNVKGAKHSDYTDLTVLAELLGVGKAYLGLGPIEGSRMRCVTTEFVGAFLSYVLGGNSGALEGALPSREWPEVVSMRRVEDRRG</sequence>